<name>A0A5B9E8E3_9BACT</name>
<evidence type="ECO:0000256" key="2">
    <source>
        <dbReference type="SAM" id="Phobius"/>
    </source>
</evidence>
<dbReference type="InterPro" id="IPR008756">
    <property type="entry name" value="Peptidase_M56"/>
</dbReference>
<dbReference type="EMBL" id="CP042806">
    <property type="protein sequence ID" value="QEE26850.1"/>
    <property type="molecule type" value="Genomic_DNA"/>
</dbReference>
<dbReference type="InterPro" id="IPR052173">
    <property type="entry name" value="Beta-lactam_resp_regulator"/>
</dbReference>
<dbReference type="OrthoDB" id="15218at2"/>
<dbReference type="PANTHER" id="PTHR34978">
    <property type="entry name" value="POSSIBLE SENSOR-TRANSDUCER PROTEIN BLAR"/>
    <property type="match status" value="1"/>
</dbReference>
<feature type="transmembrane region" description="Helical" evidence="2">
    <location>
        <begin position="45"/>
        <end position="65"/>
    </location>
</feature>
<feature type="region of interest" description="Disordered" evidence="1">
    <location>
        <begin position="373"/>
        <end position="410"/>
    </location>
</feature>
<feature type="compositionally biased region" description="Low complexity" evidence="1">
    <location>
        <begin position="397"/>
        <end position="410"/>
    </location>
</feature>
<protein>
    <submittedName>
        <fullName evidence="4">M56 family metallopeptidase</fullName>
    </submittedName>
</protein>
<dbReference type="Gene3D" id="3.30.2010.10">
    <property type="entry name" value="Metalloproteases ('zincins'), catalytic domain"/>
    <property type="match status" value="1"/>
</dbReference>
<dbReference type="AlphaFoldDB" id="A0A5B9E8E3"/>
<dbReference type="KEGG" id="talb:FTW19_01810"/>
<organism evidence="4 5">
    <name type="scientific">Terriglobus albidus</name>
    <dbReference type="NCBI Taxonomy" id="1592106"/>
    <lineage>
        <taxon>Bacteria</taxon>
        <taxon>Pseudomonadati</taxon>
        <taxon>Acidobacteriota</taxon>
        <taxon>Terriglobia</taxon>
        <taxon>Terriglobales</taxon>
        <taxon>Acidobacteriaceae</taxon>
        <taxon>Terriglobus</taxon>
    </lineage>
</organism>
<dbReference type="Pfam" id="PF05569">
    <property type="entry name" value="Peptidase_M56"/>
    <property type="match status" value="1"/>
</dbReference>
<evidence type="ECO:0000313" key="5">
    <source>
        <dbReference type="Proteomes" id="UP000321820"/>
    </source>
</evidence>
<evidence type="ECO:0000256" key="1">
    <source>
        <dbReference type="SAM" id="MobiDB-lite"/>
    </source>
</evidence>
<evidence type="ECO:0000259" key="3">
    <source>
        <dbReference type="Pfam" id="PF05569"/>
    </source>
</evidence>
<feature type="transmembrane region" description="Helical" evidence="2">
    <location>
        <begin position="12"/>
        <end position="33"/>
    </location>
</feature>
<dbReference type="Proteomes" id="UP000321820">
    <property type="component" value="Chromosome"/>
</dbReference>
<keyword evidence="5" id="KW-1185">Reference proteome</keyword>
<keyword evidence="2" id="KW-0812">Transmembrane</keyword>
<gene>
    <name evidence="4" type="ORF">FTW19_01810</name>
</gene>
<proteinExistence type="predicted"/>
<sequence>MRLIDNGTMVALGWTLLHFCWQGTAIAMFYSIADRLTHKAGANTRYLIALVATLLMPLAAIATYVDQSRLVVHISHDGQTVAASQLGAFHEAIVKEIPVAAPVVQESELWIAWNADRILPWIDGIWIGGVLLLALRAAGGWWQLELVRRRATGLVPAELEIIFQRINRQLRTGRNVALRFSDEVLSPLAMGVWRTAVILPASILAQLEPEELESVLAHELAHIRRWDYAANLLQTAIESLLFFHPAVWWISRRARDLREVCCDAVAAQTCADPVVYAQALLRLEEQRTERLRLAVALNNGHTPLLGRVKQILGEGRQMEAGMKSGVQAAVAGAVVVGLMLAPKMAQGLKQQAKIVPIPAPIMAESIAAPQAAPALAPTAVEQQHPAPLAQPEPDRPAAPMANPEPEPLANIAPDVNSSIQAAVAPAVNVAVAANVAPVVSVARMKMFQDAAKGGAAYLQQMKDAGYPLDLDKDLDQIISMRSVGVTPEYAKKMAEAGYGTPSLHDLVSLKSVGVTPEYAKSVAESGYGKPTLHDLVGMKSVGVTPEYAKSIAQIGIGTPNLHDLVALKSMGVSPEYVAELKNSGIAPASLHDVISEKSLGITGDYAKQIAGMGYGSPTVHDLVALKSMGITPEYAAGLKSSGIPVQNLHDLVSIKSVGVTPEYAKSMAAAGFTDLDAHQLVSLKAQGVTPEYTRWVKQTFPNADMKTIREAANFHIDEAFIAKAKSHGFNNTSLDKLVKLKISGLLED</sequence>
<feature type="domain" description="Peptidase M56" evidence="3">
    <location>
        <begin position="55"/>
        <end position="309"/>
    </location>
</feature>
<keyword evidence="2" id="KW-0472">Membrane</keyword>
<evidence type="ECO:0000313" key="4">
    <source>
        <dbReference type="EMBL" id="QEE26850.1"/>
    </source>
</evidence>
<dbReference type="RefSeq" id="WP_147646013.1">
    <property type="nucleotide sequence ID" value="NZ_CP042806.1"/>
</dbReference>
<reference evidence="4 5" key="1">
    <citation type="submission" date="2019-08" db="EMBL/GenBank/DDBJ databases">
        <title>Complete genome sequence of Terriglobus albidus strain ORNL.</title>
        <authorList>
            <person name="Podar M."/>
        </authorList>
    </citation>
    <scope>NUCLEOTIDE SEQUENCE [LARGE SCALE GENOMIC DNA]</scope>
    <source>
        <strain evidence="4 5">ORNL</strain>
    </source>
</reference>
<dbReference type="CDD" id="cd07341">
    <property type="entry name" value="M56_BlaR1_MecR1_like"/>
    <property type="match status" value="1"/>
</dbReference>
<accession>A0A5B9E8E3</accession>
<keyword evidence="2" id="KW-1133">Transmembrane helix</keyword>
<dbReference type="PANTHER" id="PTHR34978:SF3">
    <property type="entry name" value="SLR0241 PROTEIN"/>
    <property type="match status" value="1"/>
</dbReference>